<keyword evidence="2" id="KW-1185">Reference proteome</keyword>
<organism evidence="1 2">
    <name type="scientific">Paenibacillus validus</name>
    <dbReference type="NCBI Taxonomy" id="44253"/>
    <lineage>
        <taxon>Bacteria</taxon>
        <taxon>Bacillati</taxon>
        <taxon>Bacillota</taxon>
        <taxon>Bacilli</taxon>
        <taxon>Bacillales</taxon>
        <taxon>Paenibacillaceae</taxon>
        <taxon>Paenibacillus</taxon>
    </lineage>
</organism>
<proteinExistence type="predicted"/>
<evidence type="ECO:0000313" key="1">
    <source>
        <dbReference type="EMBL" id="MUG71324.1"/>
    </source>
</evidence>
<evidence type="ECO:0000313" key="2">
    <source>
        <dbReference type="Proteomes" id="UP000450917"/>
    </source>
</evidence>
<protein>
    <recommendedName>
        <fullName evidence="3">GNAT family N-acetyltransferase</fullName>
    </recommendedName>
</protein>
<evidence type="ECO:0008006" key="3">
    <source>
        <dbReference type="Google" id="ProtNLM"/>
    </source>
</evidence>
<name>A0A7X2ZAF6_9BACL</name>
<dbReference type="Proteomes" id="UP000450917">
    <property type="component" value="Unassembled WGS sequence"/>
</dbReference>
<dbReference type="RefSeq" id="WP_155614699.1">
    <property type="nucleotide sequence ID" value="NZ_WNZX01000008.1"/>
</dbReference>
<gene>
    <name evidence="1" type="ORF">GNP93_11600</name>
</gene>
<reference evidence="1 2" key="1">
    <citation type="submission" date="2019-11" db="EMBL/GenBank/DDBJ databases">
        <title>Draft genome sequences of five Paenibacillus species of dairy origin.</title>
        <authorList>
            <person name="Olajide A.M."/>
            <person name="Chen S."/>
            <person name="Lapointe G."/>
        </authorList>
    </citation>
    <scope>NUCLEOTIDE SEQUENCE [LARGE SCALE GENOMIC DNA]</scope>
    <source>
        <strain evidence="1 2">2CS3</strain>
    </source>
</reference>
<accession>A0A7X2ZAF6</accession>
<sequence>MDYEAYINFLLQHHDELNLLYPFAVKLSFISSPLIFGKAMLIFSEESYQIVGGDGFFYGTGPNRYEDRHICQIEVAFLHQDYRRTSLFTKGLQILIGEMKAGNPHVEKVQFWASENEVELERLFSKFDALPGSKSFGANNLACHQISFHELETYFRRFVQIDLT</sequence>
<dbReference type="EMBL" id="WNZX01000008">
    <property type="protein sequence ID" value="MUG71324.1"/>
    <property type="molecule type" value="Genomic_DNA"/>
</dbReference>
<dbReference type="AlphaFoldDB" id="A0A7X2ZAF6"/>
<comment type="caution">
    <text evidence="1">The sequence shown here is derived from an EMBL/GenBank/DDBJ whole genome shotgun (WGS) entry which is preliminary data.</text>
</comment>